<feature type="domain" description="Helicase ATP-binding" evidence="2">
    <location>
        <begin position="44"/>
        <end position="190"/>
    </location>
</feature>
<gene>
    <name evidence="3" type="ORF">UFOVP124_67</name>
</gene>
<evidence type="ECO:0000313" key="3">
    <source>
        <dbReference type="EMBL" id="CAB4131220.1"/>
    </source>
</evidence>
<proteinExistence type="predicted"/>
<evidence type="ECO:0000256" key="1">
    <source>
        <dbReference type="ARBA" id="ARBA00022801"/>
    </source>
</evidence>
<reference evidence="3" key="1">
    <citation type="submission" date="2020-04" db="EMBL/GenBank/DDBJ databases">
        <authorList>
            <person name="Chiriac C."/>
            <person name="Salcher M."/>
            <person name="Ghai R."/>
            <person name="Kavagutti S V."/>
        </authorList>
    </citation>
    <scope>NUCLEOTIDE SEQUENCE</scope>
</reference>
<dbReference type="GO" id="GO:0006281">
    <property type="term" value="P:DNA repair"/>
    <property type="evidence" value="ECO:0007669"/>
    <property type="project" value="TreeGrafter"/>
</dbReference>
<sequence>MSVTTTAPDAYKTFLVGKSQLDGEHGFRPDSLPGFLFDYQCSLVEWALRKGRAAIFADCGLGKTPIQLAWAECVAKHTGKPVLILTPLAVSHQACREAEKFGIEASRSTDGKVTSQITVTNYERLKHFDPDDFGGVVCDEASIIKHWTGATQKSVTRFLSKMPYRLLCTATPAPNDYIEMGTHSEALGDLTHSQMIETFFRQISDDEKKRLATPDDVIHSRRLSWRVLQSMGQYALKAHAFEPFWRWVSSWARACRKPSDLGPFDDTRFTLPELIRRDHIITPRRPPDGWLFTIPAFGLNQERGERRRTIEERSELVVDLTRDSDNAIVWCHYNPEGDRLEKDIPGAVQISGSDSIEAKEEKLIAFLDGQARVLVTKPKIAGLGLNLQHCAHVVCFVDHSYEQFYQCVRRCWRFGQKRPVTLDVIATEGEINVQKNMDRKERLAEQMFDQIVTFMNDSKTIKAKQRTQSTEVPQWLSLTK</sequence>
<dbReference type="Gene3D" id="3.40.50.300">
    <property type="entry name" value="P-loop containing nucleotide triphosphate hydrolases"/>
    <property type="match status" value="2"/>
</dbReference>
<evidence type="ECO:0000259" key="2">
    <source>
        <dbReference type="PROSITE" id="PS51192"/>
    </source>
</evidence>
<dbReference type="InterPro" id="IPR001650">
    <property type="entry name" value="Helicase_C-like"/>
</dbReference>
<dbReference type="SMART" id="SM00487">
    <property type="entry name" value="DEXDc"/>
    <property type="match status" value="1"/>
</dbReference>
<dbReference type="EMBL" id="LR796250">
    <property type="protein sequence ID" value="CAB4131220.1"/>
    <property type="molecule type" value="Genomic_DNA"/>
</dbReference>
<keyword evidence="1" id="KW-0378">Hydrolase</keyword>
<dbReference type="SUPFAM" id="SSF52540">
    <property type="entry name" value="P-loop containing nucleoside triphosphate hydrolases"/>
    <property type="match status" value="2"/>
</dbReference>
<organism evidence="3">
    <name type="scientific">uncultured Caudovirales phage</name>
    <dbReference type="NCBI Taxonomy" id="2100421"/>
    <lineage>
        <taxon>Viruses</taxon>
        <taxon>Duplodnaviria</taxon>
        <taxon>Heunggongvirae</taxon>
        <taxon>Uroviricota</taxon>
        <taxon>Caudoviricetes</taxon>
        <taxon>Peduoviridae</taxon>
        <taxon>Maltschvirus</taxon>
        <taxon>Maltschvirus maltsch</taxon>
    </lineage>
</organism>
<accession>A0A6J5LEA2</accession>
<protein>
    <submittedName>
        <fullName evidence="3">HELICc domain containing protein</fullName>
    </submittedName>
</protein>
<dbReference type="PROSITE" id="PS51192">
    <property type="entry name" value="HELICASE_ATP_BIND_1"/>
    <property type="match status" value="1"/>
</dbReference>
<dbReference type="InterPro" id="IPR014001">
    <property type="entry name" value="Helicase_ATP-bd"/>
</dbReference>
<dbReference type="PANTHER" id="PTHR45766:SF6">
    <property type="entry name" value="SWI_SNF-RELATED MATRIX-ASSOCIATED ACTIN-DEPENDENT REGULATOR OF CHROMATIN SUBFAMILY A-LIKE PROTEIN 1"/>
    <property type="match status" value="1"/>
</dbReference>
<dbReference type="InterPro" id="IPR027417">
    <property type="entry name" value="P-loop_NTPase"/>
</dbReference>
<dbReference type="GO" id="GO:0016787">
    <property type="term" value="F:hydrolase activity"/>
    <property type="evidence" value="ECO:0007669"/>
    <property type="project" value="UniProtKB-KW"/>
</dbReference>
<name>A0A6J5LEA2_9CAUD</name>
<dbReference type="GO" id="GO:0031297">
    <property type="term" value="P:replication fork processing"/>
    <property type="evidence" value="ECO:0007669"/>
    <property type="project" value="TreeGrafter"/>
</dbReference>
<dbReference type="Pfam" id="PF00271">
    <property type="entry name" value="Helicase_C"/>
    <property type="match status" value="1"/>
</dbReference>
<dbReference type="PANTHER" id="PTHR45766">
    <property type="entry name" value="DNA ANNEALING HELICASE AND ENDONUCLEASE ZRANB3 FAMILY MEMBER"/>
    <property type="match status" value="1"/>
</dbReference>